<reference evidence="2 3" key="1">
    <citation type="submission" date="2018-10" db="EMBL/GenBank/DDBJ databases">
        <title>Co-occurring genomic capacity for anaerobic methane metabolism and dissimilatory sulfite reduction discovered in the Korarchaeota.</title>
        <authorList>
            <person name="Mckay L.J."/>
            <person name="Dlakic M."/>
            <person name="Fields M.W."/>
            <person name="Delmont T.O."/>
            <person name="Eren A.M."/>
            <person name="Jay Z.J."/>
            <person name="Klingelsmith K.B."/>
            <person name="Rusch D.B."/>
            <person name="Inskeep W.P."/>
        </authorList>
    </citation>
    <scope>NUCLEOTIDE SEQUENCE [LARGE SCALE GENOMIC DNA]</scope>
    <source>
        <strain evidence="2 3">MDKW</strain>
    </source>
</reference>
<dbReference type="EMBL" id="RCOS01000030">
    <property type="protein sequence ID" value="RSN77680.1"/>
    <property type="molecule type" value="Genomic_DNA"/>
</dbReference>
<dbReference type="OrthoDB" id="371709at2157"/>
<keyword evidence="3" id="KW-1185">Reference proteome</keyword>
<evidence type="ECO:0000259" key="1">
    <source>
        <dbReference type="Pfam" id="PF01883"/>
    </source>
</evidence>
<accession>A0A429GUP0</accession>
<dbReference type="Gene3D" id="3.30.300.130">
    <property type="entry name" value="Fe-S cluster assembly (FSCA)"/>
    <property type="match status" value="1"/>
</dbReference>
<dbReference type="InterPro" id="IPR034904">
    <property type="entry name" value="FSCA_dom_sf"/>
</dbReference>
<dbReference type="PANTHER" id="PTHR42831:SF1">
    <property type="entry name" value="FE-S PROTEIN MATURATION AUXILIARY FACTOR YITW"/>
    <property type="match status" value="1"/>
</dbReference>
<name>A0A429GUP0_9CREN</name>
<proteinExistence type="predicted"/>
<feature type="domain" description="MIP18 family-like" evidence="1">
    <location>
        <begin position="3"/>
        <end position="75"/>
    </location>
</feature>
<protein>
    <submittedName>
        <fullName evidence="2">DUF59 domain-containing protein</fullName>
    </submittedName>
</protein>
<dbReference type="InterPro" id="IPR052339">
    <property type="entry name" value="Fe-S_Maturation_MIP18"/>
</dbReference>
<dbReference type="RefSeq" id="WP_125670454.1">
    <property type="nucleotide sequence ID" value="NZ_RCOS01000030.1"/>
</dbReference>
<gene>
    <name evidence="2" type="ORF">D6D85_02340</name>
</gene>
<comment type="caution">
    <text evidence="2">The sequence shown here is derived from an EMBL/GenBank/DDBJ whole genome shotgun (WGS) entry which is preliminary data.</text>
</comment>
<evidence type="ECO:0000313" key="2">
    <source>
        <dbReference type="EMBL" id="RSN77680.1"/>
    </source>
</evidence>
<dbReference type="SUPFAM" id="SSF117916">
    <property type="entry name" value="Fe-S cluster assembly (FSCA) domain-like"/>
    <property type="match status" value="1"/>
</dbReference>
<dbReference type="AlphaFoldDB" id="A0A429GUP0"/>
<evidence type="ECO:0000313" key="3">
    <source>
        <dbReference type="Proteomes" id="UP000277582"/>
    </source>
</evidence>
<dbReference type="PANTHER" id="PTHR42831">
    <property type="entry name" value="FE-S PROTEIN MATURATION AUXILIARY FACTOR YITW"/>
    <property type="match status" value="1"/>
</dbReference>
<sequence length="105" mass="12008">MIERIWEKLREVKDPEAGRSIVDLGLVDEVKYDNGVVYITFHPTTPFCPSPLSVQIGVDIYVRVSEIEGIRDVVVRIRDHAYENMVNELIDLNIRKISAEHGSTQ</sequence>
<dbReference type="Pfam" id="PF01883">
    <property type="entry name" value="FeS_assembly_P"/>
    <property type="match status" value="1"/>
</dbReference>
<dbReference type="InterPro" id="IPR002744">
    <property type="entry name" value="MIP18-like"/>
</dbReference>
<dbReference type="Proteomes" id="UP000277582">
    <property type="component" value="Unassembled WGS sequence"/>
</dbReference>
<organism evidence="2 3">
    <name type="scientific">Candidatus Methanodesulfokora washburnensis</name>
    <dbReference type="NCBI Taxonomy" id="2478471"/>
    <lineage>
        <taxon>Archaea</taxon>
        <taxon>Thermoproteota</taxon>
        <taxon>Candidatus Korarchaeia</taxon>
        <taxon>Candidatus Korarchaeia incertae sedis</taxon>
        <taxon>Candidatus Methanodesulfokora</taxon>
    </lineage>
</organism>